<evidence type="ECO:0000313" key="2">
    <source>
        <dbReference type="EMBL" id="ELP65509.1"/>
    </source>
</evidence>
<name>L7F2Z8_STRT8</name>
<dbReference type="EMBL" id="AEJB01000374">
    <property type="protein sequence ID" value="ELP65509.1"/>
    <property type="molecule type" value="Genomic_DNA"/>
</dbReference>
<evidence type="ECO:0000313" key="3">
    <source>
        <dbReference type="Proteomes" id="UP000010931"/>
    </source>
</evidence>
<keyword evidence="3" id="KW-1185">Reference proteome</keyword>
<feature type="compositionally biased region" description="Low complexity" evidence="1">
    <location>
        <begin position="1"/>
        <end position="13"/>
    </location>
</feature>
<evidence type="ECO:0000256" key="1">
    <source>
        <dbReference type="SAM" id="MobiDB-lite"/>
    </source>
</evidence>
<dbReference type="AlphaFoldDB" id="L7F2Z8"/>
<dbReference type="Proteomes" id="UP000010931">
    <property type="component" value="Unassembled WGS sequence"/>
</dbReference>
<comment type="caution">
    <text evidence="2">The sequence shown here is derived from an EMBL/GenBank/DDBJ whole genome shotgun (WGS) entry which is preliminary data.</text>
</comment>
<reference evidence="2 3" key="1">
    <citation type="journal article" date="2011" name="Plasmid">
        <title>Streptomyces turgidiscabies Car8 contains a modular pathogenicity island that shares virulence genes with other actinobacterial plant pathogens.</title>
        <authorList>
            <person name="Huguet-Tapia J.C."/>
            <person name="Badger J.H."/>
            <person name="Loria R."/>
            <person name="Pettis G.S."/>
        </authorList>
    </citation>
    <scope>NUCLEOTIDE SEQUENCE [LARGE SCALE GENOMIC DNA]</scope>
    <source>
        <strain evidence="2 3">Car8</strain>
    </source>
</reference>
<protein>
    <submittedName>
        <fullName evidence="2">Uncharacterized protein</fullName>
    </submittedName>
</protein>
<proteinExistence type="predicted"/>
<feature type="non-terminal residue" evidence="2">
    <location>
        <position position="26"/>
    </location>
</feature>
<accession>L7F2Z8</accession>
<sequence>MSWTRTRAAPSPTRRAEPDGFQPLSR</sequence>
<gene>
    <name evidence="2" type="ORF">STRTUCAR8_02197</name>
</gene>
<feature type="region of interest" description="Disordered" evidence="1">
    <location>
        <begin position="1"/>
        <end position="26"/>
    </location>
</feature>
<organism evidence="2 3">
    <name type="scientific">Streptomyces turgidiscabies (strain Car8)</name>
    <dbReference type="NCBI Taxonomy" id="698760"/>
    <lineage>
        <taxon>Bacteria</taxon>
        <taxon>Bacillati</taxon>
        <taxon>Actinomycetota</taxon>
        <taxon>Actinomycetes</taxon>
        <taxon>Kitasatosporales</taxon>
        <taxon>Streptomycetaceae</taxon>
        <taxon>Streptomyces</taxon>
    </lineage>
</organism>